<evidence type="ECO:0000256" key="2">
    <source>
        <dbReference type="SAM" id="Phobius"/>
    </source>
</evidence>
<keyword evidence="1" id="KW-0488">Methylation</keyword>
<reference evidence="3 4" key="1">
    <citation type="journal article" date="2006" name="J. Bacteriol.">
        <title>The genome sequence of the obligately chemolithoautotrophic, facultatively anaerobic bacterium Thiobacillus denitrificans.</title>
        <authorList>
            <person name="Beller H.R."/>
            <person name="Chain P.S."/>
            <person name="Letain T.E."/>
            <person name="Chakicherla A."/>
            <person name="Larimer F.W."/>
            <person name="Richardson P.M."/>
            <person name="Coleman M.A."/>
            <person name="Wood A.P."/>
            <person name="Kelly D.P."/>
        </authorList>
    </citation>
    <scope>NUCLEOTIDE SEQUENCE [LARGE SCALE GENOMIC DNA]</scope>
    <source>
        <strain evidence="3 4">ATCC 25259</strain>
    </source>
</reference>
<dbReference type="AlphaFoldDB" id="Q3SJB3"/>
<dbReference type="PRINTS" id="PR00813">
    <property type="entry name" value="BCTERIALGSPG"/>
</dbReference>
<keyword evidence="2" id="KW-1133">Transmembrane helix</keyword>
<dbReference type="InterPro" id="IPR000983">
    <property type="entry name" value="Bac_GSPG_pilin"/>
</dbReference>
<protein>
    <submittedName>
        <fullName evidence="3">Type II secretion system protein</fullName>
    </submittedName>
</protein>
<sequence length="168" mass="18367">MGASRQQPARARRRGAGFTLIELVVTVAIVGILATAAMPMAEVTVRRSKEQELQRALIEIRSAIDAYKEASDTGRIARAADASGYPASLRVLVEGVPDALAPQAAKIYFLRRVPRDPMTTDRTLPAEETWGLRSYASSAEAPQEGEDVYDVYSKSDGVGLNQVPYREW</sequence>
<dbReference type="Pfam" id="PF07963">
    <property type="entry name" value="N_methyl"/>
    <property type="match status" value="1"/>
</dbReference>
<evidence type="ECO:0000256" key="1">
    <source>
        <dbReference type="ARBA" id="ARBA00022481"/>
    </source>
</evidence>
<dbReference type="GO" id="GO:0015627">
    <property type="term" value="C:type II protein secretion system complex"/>
    <property type="evidence" value="ECO:0007669"/>
    <property type="project" value="InterPro"/>
</dbReference>
<organism evidence="3 4">
    <name type="scientific">Thiobacillus denitrificans (strain ATCC 25259 / T1)</name>
    <dbReference type="NCBI Taxonomy" id="292415"/>
    <lineage>
        <taxon>Bacteria</taxon>
        <taxon>Pseudomonadati</taxon>
        <taxon>Pseudomonadota</taxon>
        <taxon>Betaproteobacteria</taxon>
        <taxon>Nitrosomonadales</taxon>
        <taxon>Thiobacillaceae</taxon>
        <taxon>Thiobacillus</taxon>
    </lineage>
</organism>
<dbReference type="Proteomes" id="UP000008291">
    <property type="component" value="Chromosome"/>
</dbReference>
<dbReference type="GO" id="GO:0015628">
    <property type="term" value="P:protein secretion by the type II secretion system"/>
    <property type="evidence" value="ECO:0007669"/>
    <property type="project" value="InterPro"/>
</dbReference>
<keyword evidence="2" id="KW-0812">Transmembrane</keyword>
<dbReference type="OrthoDB" id="9790526at2"/>
<dbReference type="RefSeq" id="WP_011311813.1">
    <property type="nucleotide sequence ID" value="NC_007404.1"/>
</dbReference>
<dbReference type="STRING" id="292415.Tbd_1301"/>
<evidence type="ECO:0000313" key="3">
    <source>
        <dbReference type="EMBL" id="AAZ97254.1"/>
    </source>
</evidence>
<feature type="transmembrane region" description="Helical" evidence="2">
    <location>
        <begin position="20"/>
        <end position="41"/>
    </location>
</feature>
<dbReference type="KEGG" id="tbd:Tbd_1301"/>
<accession>Q3SJB3</accession>
<gene>
    <name evidence="3" type="ordered locus">Tbd_1301</name>
</gene>
<proteinExistence type="predicted"/>
<dbReference type="eggNOG" id="COG4968">
    <property type="taxonomic scope" value="Bacteria"/>
</dbReference>
<name>Q3SJB3_THIDA</name>
<dbReference type="PROSITE" id="PS00409">
    <property type="entry name" value="PROKAR_NTER_METHYL"/>
    <property type="match status" value="1"/>
</dbReference>
<evidence type="ECO:0000313" key="4">
    <source>
        <dbReference type="Proteomes" id="UP000008291"/>
    </source>
</evidence>
<dbReference type="HOGENOM" id="CLU_091705_7_2_4"/>
<dbReference type="InterPro" id="IPR012902">
    <property type="entry name" value="N_methyl_site"/>
</dbReference>
<keyword evidence="4" id="KW-1185">Reference proteome</keyword>
<dbReference type="EMBL" id="CP000116">
    <property type="protein sequence ID" value="AAZ97254.1"/>
    <property type="molecule type" value="Genomic_DNA"/>
</dbReference>
<dbReference type="InterPro" id="IPR045584">
    <property type="entry name" value="Pilin-like"/>
</dbReference>
<dbReference type="NCBIfam" id="TIGR02532">
    <property type="entry name" value="IV_pilin_GFxxxE"/>
    <property type="match status" value="1"/>
</dbReference>
<keyword evidence="2" id="KW-0472">Membrane</keyword>
<dbReference type="SUPFAM" id="SSF54523">
    <property type="entry name" value="Pili subunits"/>
    <property type="match status" value="1"/>
</dbReference>
<dbReference type="Gene3D" id="3.30.700.10">
    <property type="entry name" value="Glycoprotein, Type 4 Pilin"/>
    <property type="match status" value="1"/>
</dbReference>